<dbReference type="Pfam" id="PF01553">
    <property type="entry name" value="Acyltransferase"/>
    <property type="match status" value="1"/>
</dbReference>
<dbReference type="InterPro" id="IPR041728">
    <property type="entry name" value="GPAT/DHAPAT_LPLAT"/>
</dbReference>
<protein>
    <submittedName>
        <fullName evidence="8">Acyltransferase</fullName>
    </submittedName>
</protein>
<evidence type="ECO:0000259" key="7">
    <source>
        <dbReference type="SMART" id="SM00563"/>
    </source>
</evidence>
<evidence type="ECO:0000256" key="6">
    <source>
        <dbReference type="SAM" id="MobiDB-lite"/>
    </source>
</evidence>
<comment type="caution">
    <text evidence="8">The sequence shown here is derived from an EMBL/GenBank/DDBJ whole genome shotgun (WGS) entry which is preliminary data.</text>
</comment>
<gene>
    <name evidence="8" type="ORF">BZA70DRAFT_279715</name>
</gene>
<dbReference type="InterPro" id="IPR022284">
    <property type="entry name" value="GPAT/DHAPAT"/>
</dbReference>
<evidence type="ECO:0000256" key="3">
    <source>
        <dbReference type="ARBA" id="ARBA00022679"/>
    </source>
</evidence>
<evidence type="ECO:0000256" key="5">
    <source>
        <dbReference type="ARBA" id="ARBA00023315"/>
    </source>
</evidence>
<evidence type="ECO:0000313" key="9">
    <source>
        <dbReference type="Proteomes" id="UP001498771"/>
    </source>
</evidence>
<dbReference type="Proteomes" id="UP001498771">
    <property type="component" value="Unassembled WGS sequence"/>
</dbReference>
<dbReference type="EMBL" id="JBBJBU010000007">
    <property type="protein sequence ID" value="KAK7204665.1"/>
    <property type="molecule type" value="Genomic_DNA"/>
</dbReference>
<dbReference type="PANTHER" id="PTHR12563:SF17">
    <property type="entry name" value="DIHYDROXYACETONE PHOSPHATE ACYLTRANSFERASE"/>
    <property type="match status" value="1"/>
</dbReference>
<name>A0ABR1F4C7_9ASCO</name>
<comment type="similarity">
    <text evidence="2">Belongs to the GPAT/DAPAT family.</text>
</comment>
<evidence type="ECO:0000313" key="8">
    <source>
        <dbReference type="EMBL" id="KAK7204665.1"/>
    </source>
</evidence>
<sequence length="871" mass="97485">MPRRNPLDLDLLGRDDAVILDHIRDHSGPADDPDAASSSAAISSAAVETESPTRNLTSDFTHFREQPVTFLRDLGKHIAGTTYRSYDNYVGRKIFYHGFTAEMKDAVLRNSLLRERIETLADRSVKDSPLWEKATPEQRLKRRAQVVSWLEEVTATLAQKMICKFEHKRIVRVAYYIVMQILARSYNQGLHVNAEEIANLKKTAAMAAEKGQSLIFLPCHRSHIDYVCMQAICFRVGISLPTIVAGDNLNFAVIGPALNNLGAMWMRRSFGDDQLYSALIQAYVDTLLSGGFNFECFIEGGRSRLGKLLPPKFGILKFIFDTVLSGRTEDCWIVPVSTQYDRVIETESYISELLGRQKQKENLRDFFSAREILSLKLGRVDVRFHEPWSLRGYINSQIERYTPSGTPVPSFTEAAGNEQLRTRVLRSLGYEVLSNINKASVVMPTALIGTVLLTLRGRGVGHSELIRRIEWLCVRIRERGGRVADFGTLTTEQVVDRGLEVLGPLIGISGKDGKLLEPTYYAADRFQLSFYRNMAMHLFVSDAIVAVAMYTKIKQGGGPAMQRVPIKYLFEQTQWLSHLLAGEFVYIQQPGGIKANFWESIQVLRDQAVISLTEDGSVELSLEERARGREFFDFYCFLLWPFCDGYWFAAAALFMLTPVAADIASSQQTNDSNNSSGAETLWVEVNEFLEVAQLLGKTVYAQGDLSYFEAVNKEVLRSAFNEFEAEGILVVRRSKSGRTPAIMSLSPEWVPTRYSSPADLHHDAGYAAVAAAAAAAGGSPAGGLHDPGAFSRSSRIKPEGRLWDYVERISVFRREGKNRRDSPSVSVRVLALADDAGRRLKQRRLLSVEEASRPATDALVKVSRGRRDVRL</sequence>
<evidence type="ECO:0000256" key="1">
    <source>
        <dbReference type="ARBA" id="ARBA00004184"/>
    </source>
</evidence>
<dbReference type="SMART" id="SM00563">
    <property type="entry name" value="PlsC"/>
    <property type="match status" value="1"/>
</dbReference>
<reference evidence="8 9" key="1">
    <citation type="submission" date="2024-03" db="EMBL/GenBank/DDBJ databases">
        <title>Genome-scale model development and genomic sequencing of the oleaginous clade Lipomyces.</title>
        <authorList>
            <consortium name="Lawrence Berkeley National Laboratory"/>
            <person name="Czajka J.J."/>
            <person name="Han Y."/>
            <person name="Kim J."/>
            <person name="Mondo S.J."/>
            <person name="Hofstad B.A."/>
            <person name="Robles A."/>
            <person name="Haridas S."/>
            <person name="Riley R."/>
            <person name="LaButti K."/>
            <person name="Pangilinan J."/>
            <person name="Andreopoulos W."/>
            <person name="Lipzen A."/>
            <person name="Yan J."/>
            <person name="Wang M."/>
            <person name="Ng V."/>
            <person name="Grigoriev I.V."/>
            <person name="Spatafora J.W."/>
            <person name="Magnuson J.K."/>
            <person name="Baker S.E."/>
            <person name="Pomraning K.R."/>
        </authorList>
    </citation>
    <scope>NUCLEOTIDE SEQUENCE [LARGE SCALE GENOMIC DNA]</scope>
    <source>
        <strain evidence="8 9">Phaff 52-87</strain>
    </source>
</reference>
<feature type="domain" description="Phospholipid/glycerol acyltransferase" evidence="7">
    <location>
        <begin position="214"/>
        <end position="341"/>
    </location>
</feature>
<feature type="compositionally biased region" description="Low complexity" evidence="6">
    <location>
        <begin position="35"/>
        <end position="46"/>
    </location>
</feature>
<evidence type="ECO:0000256" key="2">
    <source>
        <dbReference type="ARBA" id="ARBA00007937"/>
    </source>
</evidence>
<keyword evidence="5 8" id="KW-0012">Acyltransferase</keyword>
<dbReference type="SUPFAM" id="SSF69593">
    <property type="entry name" value="Glycerol-3-phosphate (1)-acyltransferase"/>
    <property type="match status" value="1"/>
</dbReference>
<dbReference type="RefSeq" id="XP_064767698.1">
    <property type="nucleotide sequence ID" value="XM_064912826.1"/>
</dbReference>
<dbReference type="CDD" id="cd07993">
    <property type="entry name" value="LPLAT_DHAPAT-like"/>
    <property type="match status" value="1"/>
</dbReference>
<keyword evidence="9" id="KW-1185">Reference proteome</keyword>
<comment type="subcellular location">
    <subcellularLocation>
        <location evidence="1">Endomembrane system</location>
        <topology evidence="1">Peripheral membrane protein</topology>
    </subcellularLocation>
</comment>
<accession>A0ABR1F4C7</accession>
<organism evidence="8 9">
    <name type="scientific">Myxozyma melibiosi</name>
    <dbReference type="NCBI Taxonomy" id="54550"/>
    <lineage>
        <taxon>Eukaryota</taxon>
        <taxon>Fungi</taxon>
        <taxon>Dikarya</taxon>
        <taxon>Ascomycota</taxon>
        <taxon>Saccharomycotina</taxon>
        <taxon>Lipomycetes</taxon>
        <taxon>Lipomycetales</taxon>
        <taxon>Lipomycetaceae</taxon>
        <taxon>Myxozyma</taxon>
    </lineage>
</organism>
<keyword evidence="3" id="KW-0808">Transferase</keyword>
<dbReference type="GeneID" id="90038338"/>
<proteinExistence type="inferred from homology"/>
<dbReference type="GO" id="GO:0016746">
    <property type="term" value="F:acyltransferase activity"/>
    <property type="evidence" value="ECO:0007669"/>
    <property type="project" value="UniProtKB-KW"/>
</dbReference>
<dbReference type="InterPro" id="IPR002123">
    <property type="entry name" value="Plipid/glycerol_acylTrfase"/>
</dbReference>
<evidence type="ECO:0000256" key="4">
    <source>
        <dbReference type="ARBA" id="ARBA00023136"/>
    </source>
</evidence>
<keyword evidence="4" id="KW-0472">Membrane</keyword>
<dbReference type="PANTHER" id="PTHR12563">
    <property type="entry name" value="GLYCEROL-3-PHOSPHATE ACYLTRANSFERASE"/>
    <property type="match status" value="1"/>
</dbReference>
<feature type="region of interest" description="Disordered" evidence="6">
    <location>
        <begin position="25"/>
        <end position="57"/>
    </location>
</feature>
<dbReference type="InterPro" id="IPR045520">
    <property type="entry name" value="GPAT/DHAPAT_C"/>
</dbReference>
<dbReference type="Pfam" id="PF19277">
    <property type="entry name" value="GPAT_C"/>
    <property type="match status" value="1"/>
</dbReference>